<dbReference type="PANTHER" id="PTHR43625:SF40">
    <property type="entry name" value="ALDO-KETO REDUCTASE YAKC [NADP(+)]"/>
    <property type="match status" value="1"/>
</dbReference>
<dbReference type="PANTHER" id="PTHR43625">
    <property type="entry name" value="AFLATOXIN B1 ALDEHYDE REDUCTASE"/>
    <property type="match status" value="1"/>
</dbReference>
<feature type="domain" description="NADP-dependent oxidoreductase" evidence="2">
    <location>
        <begin position="16"/>
        <end position="309"/>
    </location>
</feature>
<dbReference type="InterPro" id="IPR036812">
    <property type="entry name" value="NAD(P)_OxRdtase_dom_sf"/>
</dbReference>
<dbReference type="GO" id="GO:0005737">
    <property type="term" value="C:cytoplasm"/>
    <property type="evidence" value="ECO:0007669"/>
    <property type="project" value="TreeGrafter"/>
</dbReference>
<proteinExistence type="predicted"/>
<name>A0A1M4MXP1_9RHOB</name>
<dbReference type="Gene3D" id="3.20.20.100">
    <property type="entry name" value="NADP-dependent oxidoreductase domain"/>
    <property type="match status" value="1"/>
</dbReference>
<evidence type="ECO:0000259" key="2">
    <source>
        <dbReference type="Pfam" id="PF00248"/>
    </source>
</evidence>
<dbReference type="Proteomes" id="UP000184085">
    <property type="component" value="Unassembled WGS sequence"/>
</dbReference>
<protein>
    <submittedName>
        <fullName evidence="3">Putative aldo/keto reductase</fullName>
    </submittedName>
</protein>
<dbReference type="SUPFAM" id="SSF51430">
    <property type="entry name" value="NAD(P)-linked oxidoreductase"/>
    <property type="match status" value="1"/>
</dbReference>
<keyword evidence="4" id="KW-1185">Reference proteome</keyword>
<gene>
    <name evidence="3" type="ORF">KARMA_1537</name>
</gene>
<dbReference type="InterPro" id="IPR023210">
    <property type="entry name" value="NADP_OxRdtase_dom"/>
</dbReference>
<evidence type="ECO:0000313" key="4">
    <source>
        <dbReference type="Proteomes" id="UP000184085"/>
    </source>
</evidence>
<evidence type="ECO:0000256" key="1">
    <source>
        <dbReference type="ARBA" id="ARBA00023002"/>
    </source>
</evidence>
<reference evidence="4" key="1">
    <citation type="submission" date="2016-09" db="EMBL/GenBank/DDBJ databases">
        <authorList>
            <person name="Wibberg D."/>
        </authorList>
    </citation>
    <scope>NUCLEOTIDE SEQUENCE [LARGE SCALE GENOMIC DNA]</scope>
</reference>
<organism evidence="3 4">
    <name type="scientific">Donghicola eburneus</name>
    <dbReference type="NCBI Taxonomy" id="393278"/>
    <lineage>
        <taxon>Bacteria</taxon>
        <taxon>Pseudomonadati</taxon>
        <taxon>Pseudomonadota</taxon>
        <taxon>Alphaproteobacteria</taxon>
        <taxon>Rhodobacterales</taxon>
        <taxon>Roseobacteraceae</taxon>
        <taxon>Donghicola</taxon>
    </lineage>
</organism>
<accession>A0A1M4MXP1</accession>
<dbReference type="RefSeq" id="WP_072705983.1">
    <property type="nucleotide sequence ID" value="NZ_FMJB01000046.1"/>
</dbReference>
<evidence type="ECO:0000313" key="3">
    <source>
        <dbReference type="EMBL" id="SCM67339.1"/>
    </source>
</evidence>
<dbReference type="EMBL" id="FMJB01000046">
    <property type="protein sequence ID" value="SCM67339.1"/>
    <property type="molecule type" value="Genomic_DNA"/>
</dbReference>
<dbReference type="InterPro" id="IPR050791">
    <property type="entry name" value="Aldo-Keto_reductase"/>
</dbReference>
<dbReference type="Pfam" id="PF00248">
    <property type="entry name" value="Aldo_ket_red"/>
    <property type="match status" value="1"/>
</dbReference>
<keyword evidence="1" id="KW-0560">Oxidoreductase</keyword>
<sequence length="332" mass="35826">MERRPLGHTGKMVSSIGLGGMSFSDFYGPTDQAESFDVMELALELGINHIDTSNIYGMGRSETVIGQFLKANGGESPFVIATKAGITSNPDTGERCFDNSEQHLRTQLEGSLKRLGLEQVDLFYVHRRQHSIPIEEVTETLVALKKEGKIGGFGFSEIAPYSLRDAAAVHPVDAVQNEYSLSTRLPEMGMNQECARMGTSMVAFSPVGRGLLTDTPPDAARAAGNPFLGVNPRFTGENLNRNLERAAAFAKLAAEMGVSTAGLANGWVLAQGPQILSIPGTRSTAHLRQLVEGGHLQLTDSDFARIEEVLPVGWAAGDRYSEAQNLGPERYC</sequence>
<dbReference type="GO" id="GO:0016491">
    <property type="term" value="F:oxidoreductase activity"/>
    <property type="evidence" value="ECO:0007669"/>
    <property type="project" value="UniProtKB-KW"/>
</dbReference>
<dbReference type="AlphaFoldDB" id="A0A1M4MXP1"/>